<sequence length="84" mass="9151">MTKVFNVIFISAAVCLASTGSTVKSVTVDTQQLQLDNLYVCSFWPTCRDPDEQSPKPVPTDSSAPKPTGDKDTTKDKKDESRLA</sequence>
<evidence type="ECO:0000256" key="1">
    <source>
        <dbReference type="SAM" id="MobiDB-lite"/>
    </source>
</evidence>
<feature type="chain" id="PRO_5045875932" description="Secreted protein" evidence="2">
    <location>
        <begin position="18"/>
        <end position="84"/>
    </location>
</feature>
<evidence type="ECO:0000313" key="4">
    <source>
        <dbReference type="Proteomes" id="UP000704611"/>
    </source>
</evidence>
<comment type="caution">
    <text evidence="3">The sequence shown here is derived from an EMBL/GenBank/DDBJ whole genome shotgun (WGS) entry which is preliminary data.</text>
</comment>
<organism evidence="3 4">
    <name type="scientific">Arsukibacterium indicum</name>
    <dbReference type="NCBI Taxonomy" id="2848612"/>
    <lineage>
        <taxon>Bacteria</taxon>
        <taxon>Pseudomonadati</taxon>
        <taxon>Pseudomonadota</taxon>
        <taxon>Gammaproteobacteria</taxon>
        <taxon>Chromatiales</taxon>
        <taxon>Chromatiaceae</taxon>
        <taxon>Arsukibacterium</taxon>
    </lineage>
</organism>
<evidence type="ECO:0008006" key="5">
    <source>
        <dbReference type="Google" id="ProtNLM"/>
    </source>
</evidence>
<dbReference type="RefSeq" id="WP_217671012.1">
    <property type="nucleotide sequence ID" value="NZ_JAHRID010000009.1"/>
</dbReference>
<keyword evidence="2" id="KW-0732">Signal</keyword>
<feature type="compositionally biased region" description="Basic and acidic residues" evidence="1">
    <location>
        <begin position="68"/>
        <end position="84"/>
    </location>
</feature>
<evidence type="ECO:0000313" key="3">
    <source>
        <dbReference type="EMBL" id="MBV2130686.1"/>
    </source>
</evidence>
<dbReference type="Proteomes" id="UP000704611">
    <property type="component" value="Unassembled WGS sequence"/>
</dbReference>
<keyword evidence="4" id="KW-1185">Reference proteome</keyword>
<gene>
    <name evidence="3" type="ORF">KQY15_16440</name>
</gene>
<protein>
    <recommendedName>
        <fullName evidence="5">Secreted protein</fullName>
    </recommendedName>
</protein>
<accession>A0ABS6MPG8</accession>
<evidence type="ECO:0000256" key="2">
    <source>
        <dbReference type="SAM" id="SignalP"/>
    </source>
</evidence>
<proteinExistence type="predicted"/>
<name>A0ABS6MPG8_9GAMM</name>
<feature type="region of interest" description="Disordered" evidence="1">
    <location>
        <begin position="48"/>
        <end position="84"/>
    </location>
</feature>
<dbReference type="EMBL" id="JAHRID010000009">
    <property type="protein sequence ID" value="MBV2130686.1"/>
    <property type="molecule type" value="Genomic_DNA"/>
</dbReference>
<reference evidence="3 4" key="1">
    <citation type="submission" date="2021-06" db="EMBL/GenBank/DDBJ databases">
        <title>Rheinheimera indica sp. nov., isolated from deep-sea sediment.</title>
        <authorList>
            <person name="Wang Z."/>
            <person name="Zhang X.-Y."/>
        </authorList>
    </citation>
    <scope>NUCLEOTIDE SEQUENCE [LARGE SCALE GENOMIC DNA]</scope>
    <source>
        <strain evidence="3 4">SM2107</strain>
    </source>
</reference>
<feature type="signal peptide" evidence="2">
    <location>
        <begin position="1"/>
        <end position="17"/>
    </location>
</feature>